<protein>
    <recommendedName>
        <fullName evidence="4">Phospho-2-dehydro-3-deoxyheptonate aldolase</fullName>
        <ecNumber evidence="4">2.5.1.54</ecNumber>
    </recommendedName>
</protein>
<comment type="pathway">
    <text evidence="4">Metabolic intermediate biosynthesis; chorismate biosynthesis; chorismate from D-erythrose 4-phosphate and phosphoenolpyruvate: step 1/7.</text>
</comment>
<keyword evidence="3" id="KW-0104">Cadmium</keyword>
<gene>
    <name evidence="5" type="ORF">BBW65_00190</name>
</gene>
<feature type="binding site" evidence="3">
    <location>
        <position position="290"/>
    </location>
    <ligand>
        <name>phosphoenolpyruvate</name>
        <dbReference type="ChEBI" id="CHEBI:58702"/>
    </ligand>
</feature>
<keyword evidence="6" id="KW-1185">Reference proteome</keyword>
<evidence type="ECO:0000256" key="4">
    <source>
        <dbReference type="RuleBase" id="RU363071"/>
    </source>
</evidence>
<keyword evidence="3" id="KW-0170">Cobalt</keyword>
<dbReference type="Gene3D" id="3.20.20.70">
    <property type="entry name" value="Aldolase class I"/>
    <property type="match status" value="2"/>
</dbReference>
<evidence type="ECO:0000256" key="3">
    <source>
        <dbReference type="PIRSR" id="PIRSR602480-1"/>
    </source>
</evidence>
<dbReference type="SUPFAM" id="SSF51569">
    <property type="entry name" value="Aldolase"/>
    <property type="match status" value="1"/>
</dbReference>
<dbReference type="PANTHER" id="PTHR21337">
    <property type="entry name" value="PHOSPHO-2-DEHYDRO-3-DEOXYHEPTONATE ALDOLASE 1, 2"/>
    <property type="match status" value="1"/>
</dbReference>
<keyword evidence="4" id="KW-0028">Amino-acid biosynthesis</keyword>
<name>A0A1B1U3R8_9HELI</name>
<accession>A0A1B1U3R8</accession>
<dbReference type="GO" id="GO:0003849">
    <property type="term" value="F:3-deoxy-7-phosphoheptulonate synthase activity"/>
    <property type="evidence" value="ECO:0007669"/>
    <property type="project" value="UniProtKB-EC"/>
</dbReference>
<dbReference type="AlphaFoldDB" id="A0A1B1U3R8"/>
<dbReference type="EMBL" id="CP016503">
    <property type="protein sequence ID" value="ANV97335.1"/>
    <property type="molecule type" value="Genomic_DNA"/>
</dbReference>
<keyword evidence="2 4" id="KW-0808">Transferase</keyword>
<dbReference type="GO" id="GO:0008652">
    <property type="term" value="P:amino acid biosynthetic process"/>
    <property type="evidence" value="ECO:0007669"/>
    <property type="project" value="UniProtKB-KW"/>
</dbReference>
<dbReference type="EC" id="2.5.1.54" evidence="4"/>
<dbReference type="Pfam" id="PF01474">
    <property type="entry name" value="DAHP_synth_2"/>
    <property type="match status" value="1"/>
</dbReference>
<reference evidence="6" key="1">
    <citation type="submission" date="2016-07" db="EMBL/GenBank/DDBJ databases">
        <authorList>
            <person name="Florea S."/>
            <person name="Webb J.S."/>
            <person name="Jaromczyk J."/>
            <person name="Schardl C.L."/>
        </authorList>
    </citation>
    <scope>NUCLEOTIDE SEQUENCE [LARGE SCALE GENOMIC DNA]</scope>
    <source>
        <strain evidence="6">MIT 01-6242</strain>
    </source>
</reference>
<dbReference type="OrthoDB" id="9766852at2"/>
<feature type="binding site" evidence="3">
    <location>
        <position position="352"/>
    </location>
    <ligand>
        <name>Mn(2+)</name>
        <dbReference type="ChEBI" id="CHEBI:29035"/>
    </ligand>
</feature>
<dbReference type="PANTHER" id="PTHR21337:SF0">
    <property type="entry name" value="PHOSPHO-2-DEHYDRO-3-DEOXYHEPTONATE ALDOLASE"/>
    <property type="match status" value="1"/>
</dbReference>
<dbReference type="STRING" id="222136.BBW65_00190"/>
<organism evidence="5 6">
    <name type="scientific">Helicobacter enhydrae</name>
    <dbReference type="NCBI Taxonomy" id="222136"/>
    <lineage>
        <taxon>Bacteria</taxon>
        <taxon>Pseudomonadati</taxon>
        <taxon>Campylobacterota</taxon>
        <taxon>Epsilonproteobacteria</taxon>
        <taxon>Campylobacterales</taxon>
        <taxon>Helicobacteraceae</taxon>
        <taxon>Helicobacter</taxon>
    </lineage>
</organism>
<dbReference type="KEGG" id="het:BBW65_00190"/>
<comment type="similarity">
    <text evidence="1 4">Belongs to the class-II DAHP synthase family.</text>
</comment>
<feature type="binding site" evidence="3">
    <location>
        <position position="110"/>
    </location>
    <ligand>
        <name>phosphoenolpyruvate</name>
        <dbReference type="ChEBI" id="CHEBI:58702"/>
    </ligand>
</feature>
<comment type="cofactor">
    <cofactor evidence="3">
        <name>Mn(2+)</name>
        <dbReference type="ChEBI" id="CHEBI:29035"/>
    </cofactor>
    <cofactor evidence="3">
        <name>Co(2+)</name>
        <dbReference type="ChEBI" id="CHEBI:48828"/>
    </cofactor>
    <cofactor evidence="3">
        <name>Cd(2+)</name>
        <dbReference type="ChEBI" id="CHEBI:48775"/>
    </cofactor>
    <text evidence="3">Binds 1 divalent cation per subunit. The enzyme is active with manganese, cobalt or cadmium ions.</text>
</comment>
<evidence type="ECO:0000313" key="5">
    <source>
        <dbReference type="EMBL" id="ANV97335.1"/>
    </source>
</evidence>
<evidence type="ECO:0000256" key="1">
    <source>
        <dbReference type="ARBA" id="ARBA00008911"/>
    </source>
</evidence>
<feature type="binding site" evidence="3">
    <location>
        <position position="393"/>
    </location>
    <ligand>
        <name>Mn(2+)</name>
        <dbReference type="ChEBI" id="CHEBI:29035"/>
    </ligand>
</feature>
<evidence type="ECO:0000256" key="2">
    <source>
        <dbReference type="ARBA" id="ARBA00022679"/>
    </source>
</evidence>
<dbReference type="InterPro" id="IPR002480">
    <property type="entry name" value="DAHP_synth_2"/>
</dbReference>
<evidence type="ECO:0000313" key="6">
    <source>
        <dbReference type="Proteomes" id="UP000092884"/>
    </source>
</evidence>
<feature type="binding site" evidence="3">
    <location>
        <position position="321"/>
    </location>
    <ligand>
        <name>phosphoenolpyruvate</name>
        <dbReference type="ChEBI" id="CHEBI:58702"/>
    </ligand>
</feature>
<dbReference type="InterPro" id="IPR013785">
    <property type="entry name" value="Aldolase_TIM"/>
</dbReference>
<sequence>MRQSNKWEPQSWRKFPIKQAPQYRNLEELERVEGELRGYPPLVFAKEVDLLKAKLSRVNEENLFILQGGDCAESFTRFGGQRIRDFYKLMLQMSVILGFCSGMEILKIGRIAGQFAKPRSEEFEEIDGKMLPSFRGDIINGSEPTAESRVHQPQRMLQAYHQSASTLNLLRAFCNGGMADLHLIQQYNLDFVRSHPMGEKYQTLTQEISQSLAFIESCGIEAKQAPKLSEFFISHEALLLPYEECLCRTDSLSGRIYDCSAHFLWIGERTFDSQAHLEFMRGISNPKGIKVSPRMTSTDLLRLLDWFNPDNQKGEIVLIVRMGETIKHSLPPLLEVLEKEKREVVLLNDPMHGNTIKQGGIKTRYFASILQELDRFFEICADCGMKAGGIHLEMTAEEVTECIGGMIDVGSLSKNYQTTCDPRLNASQSLELAFGLGEKMRKRFG</sequence>
<feature type="binding site" evidence="3">
    <location>
        <begin position="268"/>
        <end position="269"/>
    </location>
    <ligand>
        <name>phosphoenolpyruvate</name>
        <dbReference type="ChEBI" id="CHEBI:58702"/>
    </ligand>
</feature>
<comment type="catalytic activity">
    <reaction evidence="4">
        <text>D-erythrose 4-phosphate + phosphoenolpyruvate + H2O = 7-phospho-2-dehydro-3-deoxy-D-arabino-heptonate + phosphate</text>
        <dbReference type="Rhea" id="RHEA:14717"/>
        <dbReference type="ChEBI" id="CHEBI:15377"/>
        <dbReference type="ChEBI" id="CHEBI:16897"/>
        <dbReference type="ChEBI" id="CHEBI:43474"/>
        <dbReference type="ChEBI" id="CHEBI:58394"/>
        <dbReference type="ChEBI" id="CHEBI:58702"/>
        <dbReference type="EC" id="2.5.1.54"/>
    </reaction>
</comment>
<keyword evidence="3" id="KW-0464">Manganese</keyword>
<proteinExistence type="inferred from homology"/>
<feature type="binding site" evidence="3">
    <location>
        <position position="421"/>
    </location>
    <ligand>
        <name>Mn(2+)</name>
        <dbReference type="ChEBI" id="CHEBI:29035"/>
    </ligand>
</feature>
<dbReference type="GO" id="GO:0009073">
    <property type="term" value="P:aromatic amino acid family biosynthetic process"/>
    <property type="evidence" value="ECO:0007669"/>
    <property type="project" value="UniProtKB-KW"/>
</dbReference>
<dbReference type="Proteomes" id="UP000092884">
    <property type="component" value="Chromosome"/>
</dbReference>
<keyword evidence="4" id="KW-0057">Aromatic amino acid biosynthesis</keyword>
<feature type="binding site" evidence="3">
    <location>
        <position position="71"/>
    </location>
    <ligand>
        <name>Mn(2+)</name>
        <dbReference type="ChEBI" id="CHEBI:29035"/>
    </ligand>
</feature>